<name>A0A3T0D2T9_9FIRM</name>
<gene>
    <name evidence="3" type="ORF">ELD05_01785</name>
</gene>
<organism evidence="3 4">
    <name type="scientific">Caldicellulosiruptor changbaiensis</name>
    <dbReference type="NCBI Taxonomy" id="1222016"/>
    <lineage>
        <taxon>Bacteria</taxon>
        <taxon>Bacillati</taxon>
        <taxon>Bacillota</taxon>
        <taxon>Bacillota incertae sedis</taxon>
        <taxon>Caldicellulosiruptorales</taxon>
        <taxon>Caldicellulosiruptoraceae</taxon>
        <taxon>Caldicellulosiruptor</taxon>
    </lineage>
</organism>
<dbReference type="InterPro" id="IPR000014">
    <property type="entry name" value="PAS"/>
</dbReference>
<dbReference type="KEGG" id="ccha:ELD05_01785"/>
<keyword evidence="1" id="KW-0812">Transmembrane</keyword>
<dbReference type="SUPFAM" id="SSF55785">
    <property type="entry name" value="PYP-like sensor domain (PAS domain)"/>
    <property type="match status" value="1"/>
</dbReference>
<keyword evidence="1" id="KW-1133">Transmembrane helix</keyword>
<feature type="domain" description="PAS" evidence="2">
    <location>
        <begin position="118"/>
        <end position="152"/>
    </location>
</feature>
<accession>A0A3T0D2T9</accession>
<dbReference type="AlphaFoldDB" id="A0A3T0D2T9"/>
<feature type="transmembrane region" description="Helical" evidence="1">
    <location>
        <begin position="20"/>
        <end position="47"/>
    </location>
</feature>
<keyword evidence="1" id="KW-0472">Membrane</keyword>
<feature type="transmembrane region" description="Helical" evidence="1">
    <location>
        <begin position="54"/>
        <end position="78"/>
    </location>
</feature>
<evidence type="ECO:0000256" key="1">
    <source>
        <dbReference type="SAM" id="Phobius"/>
    </source>
</evidence>
<keyword evidence="4" id="KW-1185">Reference proteome</keyword>
<protein>
    <submittedName>
        <fullName evidence="3">PAS domain S-box protein</fullName>
    </submittedName>
</protein>
<dbReference type="Proteomes" id="UP000282930">
    <property type="component" value="Chromosome"/>
</dbReference>
<dbReference type="Gene3D" id="3.30.450.20">
    <property type="entry name" value="PAS domain"/>
    <property type="match status" value="1"/>
</dbReference>
<proteinExistence type="predicted"/>
<feature type="transmembrane region" description="Helical" evidence="1">
    <location>
        <begin position="84"/>
        <end position="105"/>
    </location>
</feature>
<evidence type="ECO:0000259" key="2">
    <source>
        <dbReference type="PROSITE" id="PS50112"/>
    </source>
</evidence>
<dbReference type="NCBIfam" id="TIGR00229">
    <property type="entry name" value="sensory_box"/>
    <property type="match status" value="1"/>
</dbReference>
<evidence type="ECO:0000313" key="3">
    <source>
        <dbReference type="EMBL" id="AZT89508.1"/>
    </source>
</evidence>
<dbReference type="EMBL" id="CP034791">
    <property type="protein sequence ID" value="AZT89508.1"/>
    <property type="molecule type" value="Genomic_DNA"/>
</dbReference>
<dbReference type="RefSeq" id="WP_127351129.1">
    <property type="nucleotide sequence ID" value="NZ_CP034791.1"/>
</dbReference>
<dbReference type="InterPro" id="IPR035965">
    <property type="entry name" value="PAS-like_dom_sf"/>
</dbReference>
<dbReference type="Pfam" id="PF13188">
    <property type="entry name" value="PAS_8"/>
    <property type="match status" value="1"/>
</dbReference>
<evidence type="ECO:0000313" key="4">
    <source>
        <dbReference type="Proteomes" id="UP000282930"/>
    </source>
</evidence>
<sequence length="152" mass="16958">MLNFVGNMKVFIGKIDKVFILFVFYSITLLFLAKIIPTVFIAILALFLIIGSALYWGLVGGIASAILATFINIVSFYATKQATVYSLIVGSIAYFTIGILLGRFINLFRSQRAELQESESRYRNLFEKANDAIFIIDSKGKIQDCNPAACNY</sequence>
<reference evidence="3 4" key="1">
    <citation type="submission" date="2018-12" db="EMBL/GenBank/DDBJ databases">
        <title>Genome sequence from the cellulolytic species, Caldicellulosiruptor changbaiensis.</title>
        <authorList>
            <person name="Blumer-Schuette S.E."/>
            <person name="Mendoza C."/>
        </authorList>
    </citation>
    <scope>NUCLEOTIDE SEQUENCE [LARGE SCALE GENOMIC DNA]</scope>
    <source>
        <strain evidence="3 4">CBS-Z</strain>
    </source>
</reference>
<dbReference type="PROSITE" id="PS50112">
    <property type="entry name" value="PAS"/>
    <property type="match status" value="1"/>
</dbReference>